<dbReference type="GO" id="GO:0000156">
    <property type="term" value="F:phosphorelay response regulator activity"/>
    <property type="evidence" value="ECO:0007669"/>
    <property type="project" value="TreeGrafter"/>
</dbReference>
<accession>A0A432X8M8</accession>
<comment type="caution">
    <text evidence="12">The sequence shown here is derived from an EMBL/GenBank/DDBJ whole genome shotgun (WGS) entry which is preliminary data.</text>
</comment>
<comment type="subcellular location">
    <subcellularLocation>
        <location evidence="1">Cytoplasm</location>
    </subcellularLocation>
</comment>
<dbReference type="AlphaFoldDB" id="A0A432X8M8"/>
<evidence type="ECO:0000313" key="12">
    <source>
        <dbReference type="EMBL" id="RUO43753.1"/>
    </source>
</evidence>
<evidence type="ECO:0000256" key="9">
    <source>
        <dbReference type="PROSITE-ProRule" id="PRU01091"/>
    </source>
</evidence>
<dbReference type="InterPro" id="IPR001867">
    <property type="entry name" value="OmpR/PhoB-type_DNA-bd"/>
</dbReference>
<evidence type="ECO:0000256" key="8">
    <source>
        <dbReference type="PROSITE-ProRule" id="PRU00169"/>
    </source>
</evidence>
<sequence length="235" mass="26865">MKKHIFIAEDDKKLALLIKEYLEQHEFDVSWEAHGSHVVQRVNQLQPDLILLDLMLPGRDGFELCRELRPQFHGPILIFTARQSDIDQVLGLELGADDYVIKPIDPRVLLARINALLRRSHHTESGVNQSASELKLGNLTLKPKSQVALLNEQDINLTSHEFDLLFYLANHAGTPVSRERIHQDVIGREYDGLDRTVDMRISQLRKKLGDNMQKPERIKTVWGKGYLLTAEDHAG</sequence>
<dbReference type="InterPro" id="IPR011006">
    <property type="entry name" value="CheY-like_superfamily"/>
</dbReference>
<dbReference type="Pfam" id="PF00072">
    <property type="entry name" value="Response_reg"/>
    <property type="match status" value="1"/>
</dbReference>
<keyword evidence="5" id="KW-0805">Transcription regulation</keyword>
<feature type="modified residue" description="4-aspartylphosphate" evidence="8">
    <location>
        <position position="53"/>
    </location>
</feature>
<dbReference type="Gene3D" id="6.10.250.690">
    <property type="match status" value="1"/>
</dbReference>
<reference evidence="12 13" key="1">
    <citation type="journal article" date="2011" name="Front. Microbiol.">
        <title>Genomic signatures of strain selection and enhancement in Bacillus atrophaeus var. globigii, a historical biowarfare simulant.</title>
        <authorList>
            <person name="Gibbons H.S."/>
            <person name="Broomall S.M."/>
            <person name="McNew L.A."/>
            <person name="Daligault H."/>
            <person name="Chapman C."/>
            <person name="Bruce D."/>
            <person name="Karavis M."/>
            <person name="Krepps M."/>
            <person name="McGregor P.A."/>
            <person name="Hong C."/>
            <person name="Park K.H."/>
            <person name="Akmal A."/>
            <person name="Feldman A."/>
            <person name="Lin J.S."/>
            <person name="Chang W.E."/>
            <person name="Higgs B.W."/>
            <person name="Demirev P."/>
            <person name="Lindquist J."/>
            <person name="Liem A."/>
            <person name="Fochler E."/>
            <person name="Read T.D."/>
            <person name="Tapia R."/>
            <person name="Johnson S."/>
            <person name="Bishop-Lilly K.A."/>
            <person name="Detter C."/>
            <person name="Han C."/>
            <person name="Sozhamannan S."/>
            <person name="Rosenzweig C.N."/>
            <person name="Skowronski E.W."/>
        </authorList>
    </citation>
    <scope>NUCLEOTIDE SEQUENCE [LARGE SCALE GENOMIC DNA]</scope>
    <source>
        <strain evidence="12 13">AIT1</strain>
    </source>
</reference>
<evidence type="ECO:0000256" key="4">
    <source>
        <dbReference type="ARBA" id="ARBA00023012"/>
    </source>
</evidence>
<evidence type="ECO:0000256" key="5">
    <source>
        <dbReference type="ARBA" id="ARBA00023015"/>
    </source>
</evidence>
<evidence type="ECO:0000259" key="10">
    <source>
        <dbReference type="PROSITE" id="PS50110"/>
    </source>
</evidence>
<proteinExistence type="predicted"/>
<keyword evidence="3 8" id="KW-0597">Phosphoprotein</keyword>
<feature type="domain" description="OmpR/PhoB-type" evidence="11">
    <location>
        <begin position="131"/>
        <end position="230"/>
    </location>
</feature>
<dbReference type="PROSITE" id="PS50110">
    <property type="entry name" value="RESPONSE_REGULATORY"/>
    <property type="match status" value="1"/>
</dbReference>
<keyword evidence="2" id="KW-0963">Cytoplasm</keyword>
<dbReference type="Pfam" id="PF00486">
    <property type="entry name" value="Trans_reg_C"/>
    <property type="match status" value="1"/>
</dbReference>
<dbReference type="Proteomes" id="UP000286976">
    <property type="component" value="Unassembled WGS sequence"/>
</dbReference>
<evidence type="ECO:0000256" key="2">
    <source>
        <dbReference type="ARBA" id="ARBA00022490"/>
    </source>
</evidence>
<dbReference type="RefSeq" id="WP_126756144.1">
    <property type="nucleotide sequence ID" value="NZ_PIPQ01000001.1"/>
</dbReference>
<dbReference type="SMART" id="SM00862">
    <property type="entry name" value="Trans_reg_C"/>
    <property type="match status" value="1"/>
</dbReference>
<keyword evidence="7" id="KW-0804">Transcription</keyword>
<dbReference type="GO" id="GO:0006355">
    <property type="term" value="P:regulation of DNA-templated transcription"/>
    <property type="evidence" value="ECO:0007669"/>
    <property type="project" value="InterPro"/>
</dbReference>
<organism evidence="12 13">
    <name type="scientific">Aliidiomarina taiwanensis</name>
    <dbReference type="NCBI Taxonomy" id="946228"/>
    <lineage>
        <taxon>Bacteria</taxon>
        <taxon>Pseudomonadati</taxon>
        <taxon>Pseudomonadota</taxon>
        <taxon>Gammaproteobacteria</taxon>
        <taxon>Alteromonadales</taxon>
        <taxon>Idiomarinaceae</taxon>
        <taxon>Aliidiomarina</taxon>
    </lineage>
</organism>
<dbReference type="GO" id="GO:0000976">
    <property type="term" value="F:transcription cis-regulatory region binding"/>
    <property type="evidence" value="ECO:0007669"/>
    <property type="project" value="TreeGrafter"/>
</dbReference>
<feature type="DNA-binding region" description="OmpR/PhoB-type" evidence="9">
    <location>
        <begin position="131"/>
        <end position="230"/>
    </location>
</feature>
<dbReference type="SUPFAM" id="SSF46894">
    <property type="entry name" value="C-terminal effector domain of the bipartite response regulators"/>
    <property type="match status" value="1"/>
</dbReference>
<evidence type="ECO:0000256" key="6">
    <source>
        <dbReference type="ARBA" id="ARBA00023125"/>
    </source>
</evidence>
<dbReference type="GO" id="GO:0005829">
    <property type="term" value="C:cytosol"/>
    <property type="evidence" value="ECO:0007669"/>
    <property type="project" value="TreeGrafter"/>
</dbReference>
<dbReference type="PANTHER" id="PTHR48111">
    <property type="entry name" value="REGULATOR OF RPOS"/>
    <property type="match status" value="1"/>
</dbReference>
<evidence type="ECO:0000313" key="13">
    <source>
        <dbReference type="Proteomes" id="UP000286976"/>
    </source>
</evidence>
<dbReference type="InterPro" id="IPR016032">
    <property type="entry name" value="Sig_transdc_resp-reg_C-effctor"/>
</dbReference>
<keyword evidence="4" id="KW-0902">Two-component regulatory system</keyword>
<dbReference type="EMBL" id="PIPQ01000001">
    <property type="protein sequence ID" value="RUO43753.1"/>
    <property type="molecule type" value="Genomic_DNA"/>
</dbReference>
<dbReference type="PROSITE" id="PS51755">
    <property type="entry name" value="OMPR_PHOB"/>
    <property type="match status" value="1"/>
</dbReference>
<dbReference type="Gene3D" id="1.10.10.10">
    <property type="entry name" value="Winged helix-like DNA-binding domain superfamily/Winged helix DNA-binding domain"/>
    <property type="match status" value="1"/>
</dbReference>
<keyword evidence="6 9" id="KW-0238">DNA-binding</keyword>
<dbReference type="InterPro" id="IPR036388">
    <property type="entry name" value="WH-like_DNA-bd_sf"/>
</dbReference>
<dbReference type="OrthoDB" id="9802426at2"/>
<dbReference type="Gene3D" id="3.40.50.2300">
    <property type="match status" value="1"/>
</dbReference>
<dbReference type="InterPro" id="IPR039420">
    <property type="entry name" value="WalR-like"/>
</dbReference>
<evidence type="ECO:0000256" key="3">
    <source>
        <dbReference type="ARBA" id="ARBA00022553"/>
    </source>
</evidence>
<dbReference type="FunFam" id="1.10.10.10:FF:000099">
    <property type="entry name" value="Two-component system response regulator TorR"/>
    <property type="match status" value="1"/>
</dbReference>
<feature type="domain" description="Response regulatory" evidence="10">
    <location>
        <begin position="4"/>
        <end position="117"/>
    </location>
</feature>
<protein>
    <submittedName>
        <fullName evidence="12">DNA-binding response regulator</fullName>
    </submittedName>
</protein>
<evidence type="ECO:0000256" key="1">
    <source>
        <dbReference type="ARBA" id="ARBA00004496"/>
    </source>
</evidence>
<evidence type="ECO:0000259" key="11">
    <source>
        <dbReference type="PROSITE" id="PS51755"/>
    </source>
</evidence>
<dbReference type="CDD" id="cd00383">
    <property type="entry name" value="trans_reg_C"/>
    <property type="match status" value="1"/>
</dbReference>
<keyword evidence="13" id="KW-1185">Reference proteome</keyword>
<dbReference type="SUPFAM" id="SSF52172">
    <property type="entry name" value="CheY-like"/>
    <property type="match status" value="1"/>
</dbReference>
<dbReference type="InterPro" id="IPR001789">
    <property type="entry name" value="Sig_transdc_resp-reg_receiver"/>
</dbReference>
<name>A0A432X8M8_9GAMM</name>
<dbReference type="PANTHER" id="PTHR48111:SF47">
    <property type="entry name" value="TRANSCRIPTIONAL REGULATORY PROTEIN RSTA"/>
    <property type="match status" value="1"/>
</dbReference>
<evidence type="ECO:0000256" key="7">
    <source>
        <dbReference type="ARBA" id="ARBA00023163"/>
    </source>
</evidence>
<dbReference type="SMART" id="SM00448">
    <property type="entry name" value="REC"/>
    <property type="match status" value="1"/>
</dbReference>
<dbReference type="GO" id="GO:0032993">
    <property type="term" value="C:protein-DNA complex"/>
    <property type="evidence" value="ECO:0007669"/>
    <property type="project" value="TreeGrafter"/>
</dbReference>
<gene>
    <name evidence="12" type="ORF">CWE15_00685</name>
</gene>